<organism evidence="2 3">
    <name type="scientific">Eiseniibacteriota bacterium</name>
    <dbReference type="NCBI Taxonomy" id="2212470"/>
    <lineage>
        <taxon>Bacteria</taxon>
        <taxon>Candidatus Eiseniibacteriota</taxon>
    </lineage>
</organism>
<comment type="caution">
    <text evidence="2">The sequence shown here is derived from an EMBL/GenBank/DDBJ whole genome shotgun (WGS) entry which is preliminary data.</text>
</comment>
<dbReference type="PRINTS" id="PR01590">
    <property type="entry name" value="HTHFIS"/>
</dbReference>
<dbReference type="GO" id="GO:0043565">
    <property type="term" value="F:sequence-specific DNA binding"/>
    <property type="evidence" value="ECO:0007669"/>
    <property type="project" value="InterPro"/>
</dbReference>
<evidence type="ECO:0000313" key="3">
    <source>
        <dbReference type="Proteomes" id="UP000319836"/>
    </source>
</evidence>
<accession>A0A538TZG2</accession>
<name>A0A538TZG2_UNCEI</name>
<dbReference type="Pfam" id="PF02954">
    <property type="entry name" value="HTH_8"/>
    <property type="match status" value="1"/>
</dbReference>
<proteinExistence type="predicted"/>
<dbReference type="SUPFAM" id="SSF46689">
    <property type="entry name" value="Homeodomain-like"/>
    <property type="match status" value="1"/>
</dbReference>
<dbReference type="InterPro" id="IPR009057">
    <property type="entry name" value="Homeodomain-like_sf"/>
</dbReference>
<dbReference type="EMBL" id="VBPA01000349">
    <property type="protein sequence ID" value="TMQ69034.1"/>
    <property type="molecule type" value="Genomic_DNA"/>
</dbReference>
<feature type="domain" description="DNA binding HTH" evidence="1">
    <location>
        <begin position="41"/>
        <end position="79"/>
    </location>
</feature>
<dbReference type="InterPro" id="IPR002197">
    <property type="entry name" value="HTH_Fis"/>
</dbReference>
<dbReference type="Gene3D" id="1.10.10.60">
    <property type="entry name" value="Homeodomain-like"/>
    <property type="match status" value="1"/>
</dbReference>
<evidence type="ECO:0000259" key="1">
    <source>
        <dbReference type="Pfam" id="PF02954"/>
    </source>
</evidence>
<dbReference type="AlphaFoldDB" id="A0A538TZG2"/>
<dbReference type="Proteomes" id="UP000319836">
    <property type="component" value="Unassembled WGS sequence"/>
</dbReference>
<sequence>MRGRATCRVAGAREVVRLEHWPRPPLRVEATRGGLHAETRALEERRLREALDRARGNKTRAARALGLSRQGLLKKLRRYGLGAADAAFEGSELDAPSGAP</sequence>
<protein>
    <recommendedName>
        <fullName evidence="1">DNA binding HTH domain-containing protein</fullName>
    </recommendedName>
</protein>
<evidence type="ECO:0000313" key="2">
    <source>
        <dbReference type="EMBL" id="TMQ69034.1"/>
    </source>
</evidence>
<gene>
    <name evidence="2" type="ORF">E6K80_13070</name>
</gene>
<reference evidence="2 3" key="1">
    <citation type="journal article" date="2019" name="Nat. Microbiol.">
        <title>Mediterranean grassland soil C-N compound turnover is dependent on rainfall and depth, and is mediated by genomically divergent microorganisms.</title>
        <authorList>
            <person name="Diamond S."/>
            <person name="Andeer P.F."/>
            <person name="Li Z."/>
            <person name="Crits-Christoph A."/>
            <person name="Burstein D."/>
            <person name="Anantharaman K."/>
            <person name="Lane K.R."/>
            <person name="Thomas B.C."/>
            <person name="Pan C."/>
            <person name="Northen T.R."/>
            <person name="Banfield J.F."/>
        </authorList>
    </citation>
    <scope>NUCLEOTIDE SEQUENCE [LARGE SCALE GENOMIC DNA]</scope>
    <source>
        <strain evidence="2">WS_10</strain>
    </source>
</reference>